<dbReference type="Proteomes" id="UP000317316">
    <property type="component" value="Unassembled WGS sequence"/>
</dbReference>
<organism evidence="1 2">
    <name type="scientific">Psychrobacillus lasiicapitis</name>
    <dbReference type="NCBI Taxonomy" id="1636719"/>
    <lineage>
        <taxon>Bacteria</taxon>
        <taxon>Bacillati</taxon>
        <taxon>Bacillota</taxon>
        <taxon>Bacilli</taxon>
        <taxon>Bacillales</taxon>
        <taxon>Bacillaceae</taxon>
        <taxon>Psychrobacillus</taxon>
    </lineage>
</organism>
<dbReference type="AlphaFoldDB" id="A0A544TA68"/>
<keyword evidence="2" id="KW-1185">Reference proteome</keyword>
<protein>
    <submittedName>
        <fullName evidence="1">Uncharacterized protein</fullName>
    </submittedName>
</protein>
<evidence type="ECO:0000313" key="1">
    <source>
        <dbReference type="EMBL" id="TQR14362.1"/>
    </source>
</evidence>
<comment type="caution">
    <text evidence="1">The sequence shown here is derived from an EMBL/GenBank/DDBJ whole genome shotgun (WGS) entry which is preliminary data.</text>
</comment>
<proteinExistence type="predicted"/>
<name>A0A544TA68_9BACI</name>
<accession>A0A544TA68</accession>
<dbReference type="RefSeq" id="WP_142538345.1">
    <property type="nucleotide sequence ID" value="NZ_BMIE01000003.1"/>
</dbReference>
<gene>
    <name evidence="1" type="ORF">FG382_07855</name>
</gene>
<dbReference type="OrthoDB" id="2980727at2"/>
<dbReference type="EMBL" id="VDGH01000004">
    <property type="protein sequence ID" value="TQR14362.1"/>
    <property type="molecule type" value="Genomic_DNA"/>
</dbReference>
<reference evidence="1 2" key="1">
    <citation type="submission" date="2019-05" db="EMBL/GenBank/DDBJ databases">
        <title>Psychrobacillus vulpis sp. nov., a new species isolated from feces of a red fox that inhabits in The Tablas de Daimiel Natural Park, Albacete, Spain.</title>
        <authorList>
            <person name="Rodriguez M."/>
            <person name="Reina J.C."/>
            <person name="Bejar V."/>
            <person name="Llamas I."/>
        </authorList>
    </citation>
    <scope>NUCLEOTIDE SEQUENCE [LARGE SCALE GENOMIC DNA]</scope>
    <source>
        <strain evidence="1 2">NEAU-3TGS17</strain>
    </source>
</reference>
<evidence type="ECO:0000313" key="2">
    <source>
        <dbReference type="Proteomes" id="UP000317316"/>
    </source>
</evidence>
<sequence length="69" mass="8029">MNNLLQKISQWYSDEQEILNDLAHDVATSDTVEDMVTAKQAYSIQENKLNTIQEALRFVELEVEENEQN</sequence>